<evidence type="ECO:0000256" key="2">
    <source>
        <dbReference type="SAM" id="SignalP"/>
    </source>
</evidence>
<dbReference type="EMBL" id="CP033152">
    <property type="protein sequence ID" value="AYO44034.1"/>
    <property type="molecule type" value="Genomic_DNA"/>
</dbReference>
<dbReference type="Proteomes" id="UP000269793">
    <property type="component" value="Chromosome V"/>
</dbReference>
<accession>A0A3G2S7H0</accession>
<feature type="signal peptide" evidence="2">
    <location>
        <begin position="1"/>
        <end position="18"/>
    </location>
</feature>
<gene>
    <name evidence="3" type="ORF">DNF11_3084</name>
</gene>
<feature type="compositionally biased region" description="Polar residues" evidence="1">
    <location>
        <begin position="160"/>
        <end position="169"/>
    </location>
</feature>
<evidence type="ECO:0000313" key="4">
    <source>
        <dbReference type="Proteomes" id="UP000269793"/>
    </source>
</evidence>
<proteinExistence type="predicted"/>
<evidence type="ECO:0000313" key="3">
    <source>
        <dbReference type="EMBL" id="AYO44034.1"/>
    </source>
</evidence>
<dbReference type="AlphaFoldDB" id="A0A3G2S7H0"/>
<feature type="chain" id="PRO_5018307507" evidence="2">
    <location>
        <begin position="19"/>
        <end position="195"/>
    </location>
</feature>
<sequence>MEAQKSTLCLFVLLPCMSELFDLLNFGSPRVSGTPSRHRSLSPSPRGRIAWDQPSSSPREALSPLLAVPPAKPREYVPEHEEKENVIQVPEIQKSPSVTRNIRARRRARAQHPYTYNMCSLAPPPPPQSKASSPQHKRRRTHIQRVQSDPVVSPGHSTRADTNQPSSDDSFSRVLDEDFPIDSNALEEVAAEQGW</sequence>
<dbReference type="OrthoDB" id="3352205at2759"/>
<evidence type="ECO:0000256" key="1">
    <source>
        <dbReference type="SAM" id="MobiDB-lite"/>
    </source>
</evidence>
<keyword evidence="2" id="KW-0732">Signal</keyword>
<name>A0A3G2S7H0_MALR7</name>
<reference evidence="3 4" key="1">
    <citation type="submission" date="2018-10" db="EMBL/GenBank/DDBJ databases">
        <title>Complete genome sequence of Malassezia restricta CBS 7877.</title>
        <authorList>
            <person name="Morand S.C."/>
            <person name="Bertignac M."/>
            <person name="Iltis A."/>
            <person name="Kolder I."/>
            <person name="Pirovano W."/>
            <person name="Jourdain R."/>
            <person name="Clavaud C."/>
        </authorList>
    </citation>
    <scope>NUCLEOTIDE SEQUENCE [LARGE SCALE GENOMIC DNA]</scope>
    <source>
        <strain evidence="3 4">CBS 7877</strain>
    </source>
</reference>
<organism evidence="3 4">
    <name type="scientific">Malassezia restricta (strain ATCC 96810 / NBRC 103918 / CBS 7877)</name>
    <name type="common">Seborrheic dermatitis infection agent</name>
    <dbReference type="NCBI Taxonomy" id="425264"/>
    <lineage>
        <taxon>Eukaryota</taxon>
        <taxon>Fungi</taxon>
        <taxon>Dikarya</taxon>
        <taxon>Basidiomycota</taxon>
        <taxon>Ustilaginomycotina</taxon>
        <taxon>Malasseziomycetes</taxon>
        <taxon>Malasseziales</taxon>
        <taxon>Malasseziaceae</taxon>
        <taxon>Malassezia</taxon>
    </lineage>
</organism>
<protein>
    <submittedName>
        <fullName evidence="3">Uncharacterized protein</fullName>
    </submittedName>
</protein>
<feature type="region of interest" description="Disordered" evidence="1">
    <location>
        <begin position="77"/>
        <end position="195"/>
    </location>
</feature>
<feature type="region of interest" description="Disordered" evidence="1">
    <location>
        <begin position="29"/>
        <end position="61"/>
    </location>
</feature>
<dbReference type="VEuPathDB" id="FungiDB:DNF11_3084"/>
<keyword evidence="4" id="KW-1185">Reference proteome</keyword>